<evidence type="ECO:0000256" key="1">
    <source>
        <dbReference type="SAM" id="MobiDB-lite"/>
    </source>
</evidence>
<reference evidence="2" key="2">
    <citation type="journal article" date="2024" name="Plant">
        <title>Genomic evolution and insights into agronomic trait innovations of Sesamum species.</title>
        <authorList>
            <person name="Miao H."/>
            <person name="Wang L."/>
            <person name="Qu L."/>
            <person name="Liu H."/>
            <person name="Sun Y."/>
            <person name="Le M."/>
            <person name="Wang Q."/>
            <person name="Wei S."/>
            <person name="Zheng Y."/>
            <person name="Lin W."/>
            <person name="Duan Y."/>
            <person name="Cao H."/>
            <person name="Xiong S."/>
            <person name="Wang X."/>
            <person name="Wei L."/>
            <person name="Li C."/>
            <person name="Ma Q."/>
            <person name="Ju M."/>
            <person name="Zhao R."/>
            <person name="Li G."/>
            <person name="Mu C."/>
            <person name="Tian Q."/>
            <person name="Mei H."/>
            <person name="Zhang T."/>
            <person name="Gao T."/>
            <person name="Zhang H."/>
        </authorList>
    </citation>
    <scope>NUCLEOTIDE SEQUENCE</scope>
    <source>
        <strain evidence="2">G02</strain>
    </source>
</reference>
<reference evidence="2" key="1">
    <citation type="submission" date="2020-06" db="EMBL/GenBank/DDBJ databases">
        <authorList>
            <person name="Li T."/>
            <person name="Hu X."/>
            <person name="Zhang T."/>
            <person name="Song X."/>
            <person name="Zhang H."/>
            <person name="Dai N."/>
            <person name="Sheng W."/>
            <person name="Hou X."/>
            <person name="Wei L."/>
        </authorList>
    </citation>
    <scope>NUCLEOTIDE SEQUENCE</scope>
    <source>
        <strain evidence="2">G02</strain>
        <tissue evidence="2">Leaf</tissue>
    </source>
</reference>
<accession>A0AAW2PHY6</accession>
<evidence type="ECO:0000313" key="2">
    <source>
        <dbReference type="EMBL" id="KAL0355832.1"/>
    </source>
</evidence>
<proteinExistence type="predicted"/>
<feature type="compositionally biased region" description="Basic residues" evidence="1">
    <location>
        <begin position="1"/>
        <end position="12"/>
    </location>
</feature>
<comment type="caution">
    <text evidence="2">The sequence shown here is derived from an EMBL/GenBank/DDBJ whole genome shotgun (WGS) entry which is preliminary data.</text>
</comment>
<sequence>MWPQVWRRRRRTVAAGRDAAEARPGQRRGVAETRPGRSSCTVVSAMNSRNDAIRVEAWCG</sequence>
<name>A0AAW2PHY6_SESRA</name>
<feature type="region of interest" description="Disordered" evidence="1">
    <location>
        <begin position="1"/>
        <end position="37"/>
    </location>
</feature>
<dbReference type="EMBL" id="JACGWJ010000017">
    <property type="protein sequence ID" value="KAL0355832.1"/>
    <property type="molecule type" value="Genomic_DNA"/>
</dbReference>
<protein>
    <submittedName>
        <fullName evidence="2">Uncharacterized protein</fullName>
    </submittedName>
</protein>
<gene>
    <name evidence="2" type="ORF">Sradi_4030100</name>
</gene>
<organism evidence="2">
    <name type="scientific">Sesamum radiatum</name>
    <name type="common">Black benniseed</name>
    <dbReference type="NCBI Taxonomy" id="300843"/>
    <lineage>
        <taxon>Eukaryota</taxon>
        <taxon>Viridiplantae</taxon>
        <taxon>Streptophyta</taxon>
        <taxon>Embryophyta</taxon>
        <taxon>Tracheophyta</taxon>
        <taxon>Spermatophyta</taxon>
        <taxon>Magnoliopsida</taxon>
        <taxon>eudicotyledons</taxon>
        <taxon>Gunneridae</taxon>
        <taxon>Pentapetalae</taxon>
        <taxon>asterids</taxon>
        <taxon>lamiids</taxon>
        <taxon>Lamiales</taxon>
        <taxon>Pedaliaceae</taxon>
        <taxon>Sesamum</taxon>
    </lineage>
</organism>
<dbReference type="AlphaFoldDB" id="A0AAW2PHY6"/>